<evidence type="ECO:0000313" key="2">
    <source>
        <dbReference type="EMBL" id="DAD21784.1"/>
    </source>
</evidence>
<accession>A0A822XJR0</accession>
<name>A0A822XJR0_NELNU</name>
<dbReference type="Proteomes" id="UP000607653">
    <property type="component" value="Unassembled WGS sequence"/>
</dbReference>
<gene>
    <name evidence="2" type="ORF">HUJ06_023247</name>
</gene>
<keyword evidence="3" id="KW-1185">Reference proteome</keyword>
<protein>
    <submittedName>
        <fullName evidence="2">Uncharacterized protein</fullName>
    </submittedName>
</protein>
<feature type="region of interest" description="Disordered" evidence="1">
    <location>
        <begin position="1"/>
        <end position="35"/>
    </location>
</feature>
<reference evidence="2 3" key="1">
    <citation type="journal article" date="2020" name="Mol. Biol. Evol.">
        <title>Distinct Expression and Methylation Patterns for Genes with Different Fates following a Single Whole-Genome Duplication in Flowering Plants.</title>
        <authorList>
            <person name="Shi T."/>
            <person name="Rahmani R.S."/>
            <person name="Gugger P.F."/>
            <person name="Wang M."/>
            <person name="Li H."/>
            <person name="Zhang Y."/>
            <person name="Li Z."/>
            <person name="Wang Q."/>
            <person name="Van de Peer Y."/>
            <person name="Marchal K."/>
            <person name="Chen J."/>
        </authorList>
    </citation>
    <scope>NUCLEOTIDE SEQUENCE [LARGE SCALE GENOMIC DNA]</scope>
    <source>
        <tissue evidence="2">Leaf</tissue>
    </source>
</reference>
<feature type="compositionally biased region" description="Polar residues" evidence="1">
    <location>
        <begin position="22"/>
        <end position="35"/>
    </location>
</feature>
<evidence type="ECO:0000313" key="3">
    <source>
        <dbReference type="Proteomes" id="UP000607653"/>
    </source>
</evidence>
<dbReference type="EMBL" id="DUZY01000001">
    <property type="protein sequence ID" value="DAD21784.1"/>
    <property type="molecule type" value="Genomic_DNA"/>
</dbReference>
<dbReference type="AlphaFoldDB" id="A0A822XJR0"/>
<comment type="caution">
    <text evidence="2">The sequence shown here is derived from an EMBL/GenBank/DDBJ whole genome shotgun (WGS) entry which is preliminary data.</text>
</comment>
<organism evidence="2 3">
    <name type="scientific">Nelumbo nucifera</name>
    <name type="common">Sacred lotus</name>
    <dbReference type="NCBI Taxonomy" id="4432"/>
    <lineage>
        <taxon>Eukaryota</taxon>
        <taxon>Viridiplantae</taxon>
        <taxon>Streptophyta</taxon>
        <taxon>Embryophyta</taxon>
        <taxon>Tracheophyta</taxon>
        <taxon>Spermatophyta</taxon>
        <taxon>Magnoliopsida</taxon>
        <taxon>Proteales</taxon>
        <taxon>Nelumbonaceae</taxon>
        <taxon>Nelumbo</taxon>
    </lineage>
</organism>
<evidence type="ECO:0000256" key="1">
    <source>
        <dbReference type="SAM" id="MobiDB-lite"/>
    </source>
</evidence>
<proteinExistence type="predicted"/>
<sequence length="35" mass="4228">MLPFKSKSHLYENKGVMRKSRNNQSRHLLQNKTKK</sequence>